<reference evidence="2 3" key="1">
    <citation type="journal article" date="2024" name="BMC Genomics">
        <title>Genome assembly of redclaw crayfish (Cherax quadricarinatus) provides insights into its immune adaptation and hypoxia tolerance.</title>
        <authorList>
            <person name="Liu Z."/>
            <person name="Zheng J."/>
            <person name="Li H."/>
            <person name="Fang K."/>
            <person name="Wang S."/>
            <person name="He J."/>
            <person name="Zhou D."/>
            <person name="Weng S."/>
            <person name="Chi M."/>
            <person name="Gu Z."/>
            <person name="He J."/>
            <person name="Li F."/>
            <person name="Wang M."/>
        </authorList>
    </citation>
    <scope>NUCLEOTIDE SEQUENCE [LARGE SCALE GENOMIC DNA]</scope>
    <source>
        <strain evidence="2">ZL_2023a</strain>
    </source>
</reference>
<keyword evidence="3" id="KW-1185">Reference proteome</keyword>
<protein>
    <recommendedName>
        <fullName evidence="1">Mutator-like transposase domain-containing protein</fullName>
    </recommendedName>
</protein>
<proteinExistence type="predicted"/>
<comment type="caution">
    <text evidence="2">The sequence shown here is derived from an EMBL/GenBank/DDBJ whole genome shotgun (WGS) entry which is preliminary data.</text>
</comment>
<evidence type="ECO:0000313" key="2">
    <source>
        <dbReference type="EMBL" id="KAK8720082.1"/>
    </source>
</evidence>
<dbReference type="Proteomes" id="UP001445076">
    <property type="component" value="Unassembled WGS sequence"/>
</dbReference>
<dbReference type="AlphaFoldDB" id="A0AAW0VUB2"/>
<name>A0AAW0VUB2_CHEQU</name>
<evidence type="ECO:0000259" key="1">
    <source>
        <dbReference type="Pfam" id="PF20700"/>
    </source>
</evidence>
<dbReference type="Pfam" id="PF20700">
    <property type="entry name" value="Mutator"/>
    <property type="match status" value="1"/>
</dbReference>
<feature type="domain" description="Mutator-like transposase" evidence="1">
    <location>
        <begin position="109"/>
        <end position="263"/>
    </location>
</feature>
<evidence type="ECO:0000313" key="3">
    <source>
        <dbReference type="Proteomes" id="UP001445076"/>
    </source>
</evidence>
<organism evidence="2 3">
    <name type="scientific">Cherax quadricarinatus</name>
    <name type="common">Australian red claw crayfish</name>
    <dbReference type="NCBI Taxonomy" id="27406"/>
    <lineage>
        <taxon>Eukaryota</taxon>
        <taxon>Metazoa</taxon>
        <taxon>Ecdysozoa</taxon>
        <taxon>Arthropoda</taxon>
        <taxon>Crustacea</taxon>
        <taxon>Multicrustacea</taxon>
        <taxon>Malacostraca</taxon>
        <taxon>Eumalacostraca</taxon>
        <taxon>Eucarida</taxon>
        <taxon>Decapoda</taxon>
        <taxon>Pleocyemata</taxon>
        <taxon>Astacidea</taxon>
        <taxon>Parastacoidea</taxon>
        <taxon>Parastacidae</taxon>
        <taxon>Cherax</taxon>
    </lineage>
</organism>
<sequence>MATPDVATTVPSLTVTISAVTISADPVSAVTSSANPSTSTAEDGEIFVESDSVHDISSATRRVSLLQTLNPVIEENHMVLMERCNFEAIKKCMVCQESFSNKVTFAFDHHHLETLVSTNCTECKHVVLEKPSWYETLNVATGRMICAEMLAGGGHASFIRRNAVCNLPFMTLQTFNKYMSLITNKSIESCNQIHTEAREIATQEYAKVVSVPDQSGFLDIDVTYDGTWHTRDQHSNYGIGATIDAVTELVVDYQIMYKFCFLCISIFVSRTRKFLKKSMNKTVVCDGDNSTYKGLVELNDGAGPYPNVKWLKRSA</sequence>
<accession>A0AAW0VUB2</accession>
<dbReference type="EMBL" id="JARKIK010000883">
    <property type="protein sequence ID" value="KAK8720082.1"/>
    <property type="molecule type" value="Genomic_DNA"/>
</dbReference>
<dbReference type="InterPro" id="IPR049012">
    <property type="entry name" value="Mutator_transp_dom"/>
</dbReference>
<gene>
    <name evidence="2" type="ORF">OTU49_013589</name>
</gene>